<dbReference type="STRING" id="269621.A0A238FEL4"/>
<dbReference type="OrthoDB" id="5599845at2759"/>
<dbReference type="GO" id="GO:0043139">
    <property type="term" value="F:5'-3' DNA helicase activity"/>
    <property type="evidence" value="ECO:0007669"/>
    <property type="project" value="UniProtKB-EC"/>
</dbReference>
<keyword evidence="1" id="KW-0547">Nucleotide-binding</keyword>
<comment type="catalytic activity">
    <reaction evidence="1">
        <text>ATP + H2O = ADP + phosphate + H(+)</text>
        <dbReference type="Rhea" id="RHEA:13065"/>
        <dbReference type="ChEBI" id="CHEBI:15377"/>
        <dbReference type="ChEBI" id="CHEBI:15378"/>
        <dbReference type="ChEBI" id="CHEBI:30616"/>
        <dbReference type="ChEBI" id="CHEBI:43474"/>
        <dbReference type="ChEBI" id="CHEBI:456216"/>
        <dbReference type="EC" id="5.6.2.3"/>
    </reaction>
</comment>
<organism evidence="5 6">
    <name type="scientific">Microbotryum intermedium</name>
    <dbReference type="NCBI Taxonomy" id="269621"/>
    <lineage>
        <taxon>Eukaryota</taxon>
        <taxon>Fungi</taxon>
        <taxon>Dikarya</taxon>
        <taxon>Basidiomycota</taxon>
        <taxon>Pucciniomycotina</taxon>
        <taxon>Microbotryomycetes</taxon>
        <taxon>Microbotryales</taxon>
        <taxon>Microbotryaceae</taxon>
        <taxon>Microbotryum</taxon>
    </lineage>
</organism>
<dbReference type="Pfam" id="PF05970">
    <property type="entry name" value="PIF1"/>
    <property type="match status" value="1"/>
</dbReference>
<dbReference type="InterPro" id="IPR010285">
    <property type="entry name" value="DNA_helicase_pif1-like_DEAD"/>
</dbReference>
<evidence type="ECO:0000259" key="4">
    <source>
        <dbReference type="Pfam" id="PF21530"/>
    </source>
</evidence>
<dbReference type="GO" id="GO:0000723">
    <property type="term" value="P:telomere maintenance"/>
    <property type="evidence" value="ECO:0007669"/>
    <property type="project" value="InterPro"/>
</dbReference>
<dbReference type="InterPro" id="IPR049163">
    <property type="entry name" value="Pif1-like_2B_dom"/>
</dbReference>
<dbReference type="GO" id="GO:0016887">
    <property type="term" value="F:ATP hydrolysis activity"/>
    <property type="evidence" value="ECO:0007669"/>
    <property type="project" value="RHEA"/>
</dbReference>
<protein>
    <recommendedName>
        <fullName evidence="1">ATP-dependent DNA helicase</fullName>
        <ecNumber evidence="1">5.6.2.3</ecNumber>
    </recommendedName>
</protein>
<evidence type="ECO:0000256" key="2">
    <source>
        <dbReference type="SAM" id="MobiDB-lite"/>
    </source>
</evidence>
<feature type="domain" description="DNA helicase Pif1-like 2B" evidence="4">
    <location>
        <begin position="265"/>
        <end position="297"/>
    </location>
</feature>
<sequence length="319" mass="34826">MENDKYSRPRCKRHFPRIRAPHTVMHPDGYGKAFADEPLLHAVRARADQAIAVASSGVAVLLLKGGHTTHSTFRIPLDASPTSTCPVDMESDLALLLCIAKLIIQDEASMAHRFAVETVDRLPRDLRGNDTVFGDFCQCLPVVPKGTPAHIVDASLIKADIRRDVRDCRLTENMQLISNADAMDEAQLTRTRDFAECLLKVGEGNTDGLSPIRFAAAASPDGQRTVEGLIILWNSTIDRINAKLLEEIDVAFFEYRSADECISPECLHSVNAPNFPAHHLHPKEGIPVVLLSNFDPDASATAPGSSSRMRGPGSSKRSS</sequence>
<dbReference type="GO" id="GO:0006281">
    <property type="term" value="P:DNA repair"/>
    <property type="evidence" value="ECO:0007669"/>
    <property type="project" value="UniProtKB-KW"/>
</dbReference>
<dbReference type="InterPro" id="IPR027417">
    <property type="entry name" value="P-loop_NTPase"/>
</dbReference>
<dbReference type="Proteomes" id="UP000198372">
    <property type="component" value="Unassembled WGS sequence"/>
</dbReference>
<comment type="cofactor">
    <cofactor evidence="1">
        <name>Mg(2+)</name>
        <dbReference type="ChEBI" id="CHEBI:18420"/>
    </cofactor>
</comment>
<comment type="similarity">
    <text evidence="1">Belongs to the helicase family.</text>
</comment>
<feature type="compositionally biased region" description="Low complexity" evidence="2">
    <location>
        <begin position="304"/>
        <end position="319"/>
    </location>
</feature>
<dbReference type="Pfam" id="PF21530">
    <property type="entry name" value="Pif1_2B_dom"/>
    <property type="match status" value="1"/>
</dbReference>
<evidence type="ECO:0000313" key="5">
    <source>
        <dbReference type="EMBL" id="SCV72262.1"/>
    </source>
</evidence>
<dbReference type="EMBL" id="FMSP01000008">
    <property type="protein sequence ID" value="SCV72262.1"/>
    <property type="molecule type" value="Genomic_DNA"/>
</dbReference>
<feature type="domain" description="DNA helicase Pif1-like DEAD-box helicase" evidence="3">
    <location>
        <begin position="29"/>
        <end position="207"/>
    </location>
</feature>
<evidence type="ECO:0000259" key="3">
    <source>
        <dbReference type="Pfam" id="PF05970"/>
    </source>
</evidence>
<dbReference type="GO" id="GO:0005524">
    <property type="term" value="F:ATP binding"/>
    <property type="evidence" value="ECO:0007669"/>
    <property type="project" value="UniProtKB-KW"/>
</dbReference>
<keyword evidence="1" id="KW-0347">Helicase</keyword>
<keyword evidence="1" id="KW-0233">DNA recombination</keyword>
<keyword evidence="1" id="KW-0234">DNA repair</keyword>
<dbReference type="GO" id="GO:0006310">
    <property type="term" value="P:DNA recombination"/>
    <property type="evidence" value="ECO:0007669"/>
    <property type="project" value="UniProtKB-KW"/>
</dbReference>
<dbReference type="EC" id="5.6.2.3" evidence="1"/>
<reference evidence="6" key="1">
    <citation type="submission" date="2016-09" db="EMBL/GenBank/DDBJ databases">
        <authorList>
            <person name="Jeantristanb JTB J.-T."/>
            <person name="Ricardo R."/>
        </authorList>
    </citation>
    <scope>NUCLEOTIDE SEQUENCE [LARGE SCALE GENOMIC DNA]</scope>
</reference>
<name>A0A238FEL4_9BASI</name>
<dbReference type="AlphaFoldDB" id="A0A238FEL4"/>
<dbReference type="Gene3D" id="3.40.50.300">
    <property type="entry name" value="P-loop containing nucleotide triphosphate hydrolases"/>
    <property type="match status" value="1"/>
</dbReference>
<proteinExistence type="inferred from homology"/>
<gene>
    <name evidence="5" type="ORF">BQ2448_4956</name>
</gene>
<accession>A0A238FEL4</accession>
<keyword evidence="1" id="KW-0067">ATP-binding</keyword>
<keyword evidence="1" id="KW-0227">DNA damage</keyword>
<keyword evidence="6" id="KW-1185">Reference proteome</keyword>
<feature type="region of interest" description="Disordered" evidence="2">
    <location>
        <begin position="299"/>
        <end position="319"/>
    </location>
</feature>
<dbReference type="PANTHER" id="PTHR10492:SF95">
    <property type="entry name" value="HELITRON HELICASE-LIKE DOMAIN-CONTAINING PROTEIN"/>
    <property type="match status" value="1"/>
</dbReference>
<evidence type="ECO:0000256" key="1">
    <source>
        <dbReference type="RuleBase" id="RU363044"/>
    </source>
</evidence>
<evidence type="ECO:0000313" key="6">
    <source>
        <dbReference type="Proteomes" id="UP000198372"/>
    </source>
</evidence>
<dbReference type="PANTHER" id="PTHR10492">
    <property type="match status" value="1"/>
</dbReference>
<keyword evidence="1" id="KW-0378">Hydrolase</keyword>